<proteinExistence type="predicted"/>
<name>A0AAV2P7P7_9HYME</name>
<dbReference type="AlphaFoldDB" id="A0AAV2P7P7"/>
<sequence length="75" mass="8354">MRAIVYERVRDRGTDSQQHSTTITDPRILTEHGKATQVSPRTRPKPSLGESKDVVLREKGGGCVNLIRKRVAVSL</sequence>
<protein>
    <submittedName>
        <fullName evidence="2">Uncharacterized protein</fullName>
    </submittedName>
</protein>
<organism evidence="2 3">
    <name type="scientific">Lasius platythorax</name>
    <dbReference type="NCBI Taxonomy" id="488582"/>
    <lineage>
        <taxon>Eukaryota</taxon>
        <taxon>Metazoa</taxon>
        <taxon>Ecdysozoa</taxon>
        <taxon>Arthropoda</taxon>
        <taxon>Hexapoda</taxon>
        <taxon>Insecta</taxon>
        <taxon>Pterygota</taxon>
        <taxon>Neoptera</taxon>
        <taxon>Endopterygota</taxon>
        <taxon>Hymenoptera</taxon>
        <taxon>Apocrita</taxon>
        <taxon>Aculeata</taxon>
        <taxon>Formicoidea</taxon>
        <taxon>Formicidae</taxon>
        <taxon>Formicinae</taxon>
        <taxon>Lasius</taxon>
        <taxon>Lasius</taxon>
    </lineage>
</organism>
<evidence type="ECO:0000313" key="3">
    <source>
        <dbReference type="Proteomes" id="UP001497644"/>
    </source>
</evidence>
<evidence type="ECO:0000313" key="2">
    <source>
        <dbReference type="EMBL" id="CAL1687613.1"/>
    </source>
</evidence>
<accession>A0AAV2P7P7</accession>
<dbReference type="EMBL" id="OZ034830">
    <property type="protein sequence ID" value="CAL1687613.1"/>
    <property type="molecule type" value="Genomic_DNA"/>
</dbReference>
<keyword evidence="3" id="KW-1185">Reference proteome</keyword>
<reference evidence="2" key="1">
    <citation type="submission" date="2024-04" db="EMBL/GenBank/DDBJ databases">
        <authorList>
            <consortium name="Molecular Ecology Group"/>
        </authorList>
    </citation>
    <scope>NUCLEOTIDE SEQUENCE</scope>
</reference>
<gene>
    <name evidence="2" type="ORF">LPLAT_LOCUS12789</name>
</gene>
<evidence type="ECO:0000256" key="1">
    <source>
        <dbReference type="SAM" id="MobiDB-lite"/>
    </source>
</evidence>
<feature type="compositionally biased region" description="Polar residues" evidence="1">
    <location>
        <begin position="15"/>
        <end position="24"/>
    </location>
</feature>
<feature type="region of interest" description="Disordered" evidence="1">
    <location>
        <begin position="1"/>
        <end position="24"/>
    </location>
</feature>
<feature type="compositionally biased region" description="Basic and acidic residues" evidence="1">
    <location>
        <begin position="1"/>
        <end position="14"/>
    </location>
</feature>
<dbReference type="Proteomes" id="UP001497644">
    <property type="component" value="Chromosome 7"/>
</dbReference>